<dbReference type="EMBL" id="CACVKT020001354">
    <property type="protein sequence ID" value="CAC5367169.1"/>
    <property type="molecule type" value="Genomic_DNA"/>
</dbReference>
<reference evidence="2 3" key="1">
    <citation type="submission" date="2020-06" db="EMBL/GenBank/DDBJ databases">
        <authorList>
            <person name="Li R."/>
            <person name="Bekaert M."/>
        </authorList>
    </citation>
    <scope>NUCLEOTIDE SEQUENCE [LARGE SCALE GENOMIC DNA]</scope>
    <source>
        <strain evidence="3">wild</strain>
    </source>
</reference>
<gene>
    <name evidence="2" type="ORF">MCOR_7188</name>
</gene>
<protein>
    <recommendedName>
        <fullName evidence="4">DDE-1 domain-containing protein</fullName>
    </recommendedName>
</protein>
<name>A0A6J8AFF3_MYTCO</name>
<feature type="region of interest" description="Disordered" evidence="1">
    <location>
        <begin position="168"/>
        <end position="217"/>
    </location>
</feature>
<sequence length="375" mass="40930">MMRKEDDDFLFLGVKKGLSSLMRMLIVLLQGIEDGPEPTSKSAHQLSTKETEDPTSSLKDLRDKDTVTSHNSFPSGFGMSSFSDHFKYKDFDIFDSSLGGLVPIFDKSLSSLLGTKPVDGLRLTQTDRANTENLLRSASQVLGTAEHFLAATGHLLYSEDSVVPAERSVNATSSSTSTFANGAPSSAKKRKNNYGKPQNKSHNSSKRSGGGDIEVLPRSPRGNPLLLGHLDNDVQQWILNVCKNGGVINSRIVMAAAEAVVTNSPDTSCKNWVSADIRRPLDNVATGLPTGTDDKRQITLLLATSMNGSLLPPQLIYQGKTDRSFPKGVDFPDNWDVTSTESHWSNEDTMIRFVDKVILPYVEGVIEDLPLSQKN</sequence>
<organism evidence="2 3">
    <name type="scientific">Mytilus coruscus</name>
    <name type="common">Sea mussel</name>
    <dbReference type="NCBI Taxonomy" id="42192"/>
    <lineage>
        <taxon>Eukaryota</taxon>
        <taxon>Metazoa</taxon>
        <taxon>Spiralia</taxon>
        <taxon>Lophotrochozoa</taxon>
        <taxon>Mollusca</taxon>
        <taxon>Bivalvia</taxon>
        <taxon>Autobranchia</taxon>
        <taxon>Pteriomorphia</taxon>
        <taxon>Mytilida</taxon>
        <taxon>Mytiloidea</taxon>
        <taxon>Mytilidae</taxon>
        <taxon>Mytilinae</taxon>
        <taxon>Mytilus</taxon>
    </lineage>
</organism>
<evidence type="ECO:0000256" key="1">
    <source>
        <dbReference type="SAM" id="MobiDB-lite"/>
    </source>
</evidence>
<dbReference type="Proteomes" id="UP000507470">
    <property type="component" value="Unassembled WGS sequence"/>
</dbReference>
<proteinExistence type="predicted"/>
<evidence type="ECO:0008006" key="4">
    <source>
        <dbReference type="Google" id="ProtNLM"/>
    </source>
</evidence>
<feature type="region of interest" description="Disordered" evidence="1">
    <location>
        <begin position="36"/>
        <end position="65"/>
    </location>
</feature>
<evidence type="ECO:0000313" key="3">
    <source>
        <dbReference type="Proteomes" id="UP000507470"/>
    </source>
</evidence>
<dbReference type="OrthoDB" id="6071871at2759"/>
<keyword evidence="3" id="KW-1185">Reference proteome</keyword>
<evidence type="ECO:0000313" key="2">
    <source>
        <dbReference type="EMBL" id="CAC5367169.1"/>
    </source>
</evidence>
<dbReference type="AlphaFoldDB" id="A0A6J8AFF3"/>
<accession>A0A6J8AFF3</accession>